<evidence type="ECO:0000313" key="4">
    <source>
        <dbReference type="Proteomes" id="UP000887565"/>
    </source>
</evidence>
<dbReference type="InterPro" id="IPR013098">
    <property type="entry name" value="Ig_I-set"/>
</dbReference>
<dbReference type="SMART" id="SM00409">
    <property type="entry name" value="IG"/>
    <property type="match status" value="4"/>
</dbReference>
<dbReference type="SUPFAM" id="SSF48726">
    <property type="entry name" value="Immunoglobulin"/>
    <property type="match status" value="4"/>
</dbReference>
<sequence length="377" mass="42327">MASRFKDDYQLEDDDRVHIESYPDGKCRLRINDFMEMDASTYKCMATNELGSSSTSANLSVEAVREDEIAKKKEYAPRFVKDLIDLKVKQDDKPPQALFVFLLMFKNGIPIKLQDENIITETFDDGTCKLTLNKARESDMGAFRCLARNVHGSTNCACLLSVETSRPEKRKEGEGPIFLKGLSDCWVDKGSDVILKCQNIFAELIVVSYFDYKYKDGTLIRANDRLDLGYMDDGTVILTIRDSSISDEGFYRCSAENPFGEVSTIGTVRIQALTGRREVTIDEGEQPKFIIPLKDAKCSEGGRCEFECKVIGKPPPQYKDGSMLLTDYRCRLESLGDDRYRLSLDNITSRDEGNYRCVATNDSGAATSKATLSIDEG</sequence>
<dbReference type="InterPro" id="IPR013783">
    <property type="entry name" value="Ig-like_fold"/>
</dbReference>
<feature type="domain" description="Ig-like" evidence="3">
    <location>
        <begin position="287"/>
        <end position="373"/>
    </location>
</feature>
<dbReference type="CDD" id="cd00096">
    <property type="entry name" value="Ig"/>
    <property type="match status" value="1"/>
</dbReference>
<keyword evidence="1" id="KW-1015">Disulfide bond</keyword>
<accession>A0A915I9W2</accession>
<dbReference type="InterPro" id="IPR003598">
    <property type="entry name" value="Ig_sub2"/>
</dbReference>
<dbReference type="PROSITE" id="PS50835">
    <property type="entry name" value="IG_LIKE"/>
    <property type="match status" value="2"/>
</dbReference>
<dbReference type="PANTHER" id="PTHR47633">
    <property type="entry name" value="IMMUNOGLOBULIN"/>
    <property type="match status" value="1"/>
</dbReference>
<keyword evidence="4" id="KW-1185">Reference proteome</keyword>
<dbReference type="InterPro" id="IPR007110">
    <property type="entry name" value="Ig-like_dom"/>
</dbReference>
<dbReference type="OMA" id="IVIDHAR"/>
<organism evidence="4 5">
    <name type="scientific">Romanomermis culicivorax</name>
    <name type="common">Nematode worm</name>
    <dbReference type="NCBI Taxonomy" id="13658"/>
    <lineage>
        <taxon>Eukaryota</taxon>
        <taxon>Metazoa</taxon>
        <taxon>Ecdysozoa</taxon>
        <taxon>Nematoda</taxon>
        <taxon>Enoplea</taxon>
        <taxon>Dorylaimia</taxon>
        <taxon>Mermithida</taxon>
        <taxon>Mermithoidea</taxon>
        <taxon>Mermithidae</taxon>
        <taxon>Romanomermis</taxon>
    </lineage>
</organism>
<proteinExistence type="predicted"/>
<dbReference type="InterPro" id="IPR003599">
    <property type="entry name" value="Ig_sub"/>
</dbReference>
<evidence type="ECO:0000259" key="3">
    <source>
        <dbReference type="PROSITE" id="PS50835"/>
    </source>
</evidence>
<dbReference type="InterPro" id="IPR036179">
    <property type="entry name" value="Ig-like_dom_sf"/>
</dbReference>
<dbReference type="AlphaFoldDB" id="A0A915I9W2"/>
<dbReference type="FunFam" id="2.60.40.10:FF:000032">
    <property type="entry name" value="palladin isoform X1"/>
    <property type="match status" value="1"/>
</dbReference>
<dbReference type="WBParaSite" id="nRc.2.0.1.t10076-RA">
    <property type="protein sequence ID" value="nRc.2.0.1.t10076-RA"/>
    <property type="gene ID" value="nRc.2.0.1.g10076"/>
</dbReference>
<dbReference type="SMART" id="SM00408">
    <property type="entry name" value="IGc2"/>
    <property type="match status" value="2"/>
</dbReference>
<protein>
    <submittedName>
        <fullName evidence="5">Ig-like domain-containing protein</fullName>
    </submittedName>
</protein>
<dbReference type="Pfam" id="PF07679">
    <property type="entry name" value="I-set"/>
    <property type="match status" value="3"/>
</dbReference>
<keyword evidence="2" id="KW-0393">Immunoglobulin domain</keyword>
<dbReference type="Gene3D" id="2.60.40.10">
    <property type="entry name" value="Immunoglobulins"/>
    <property type="match status" value="4"/>
</dbReference>
<dbReference type="Proteomes" id="UP000887565">
    <property type="component" value="Unplaced"/>
</dbReference>
<evidence type="ECO:0000256" key="1">
    <source>
        <dbReference type="ARBA" id="ARBA00023157"/>
    </source>
</evidence>
<reference evidence="5" key="1">
    <citation type="submission" date="2022-11" db="UniProtKB">
        <authorList>
            <consortium name="WormBaseParasite"/>
        </authorList>
    </citation>
    <scope>IDENTIFICATION</scope>
</reference>
<evidence type="ECO:0000313" key="5">
    <source>
        <dbReference type="WBParaSite" id="nRc.2.0.1.t10076-RA"/>
    </source>
</evidence>
<evidence type="ECO:0000256" key="2">
    <source>
        <dbReference type="ARBA" id="ARBA00023319"/>
    </source>
</evidence>
<feature type="domain" description="Ig-like" evidence="3">
    <location>
        <begin position="176"/>
        <end position="274"/>
    </location>
</feature>
<name>A0A915I9W2_ROMCU</name>